<dbReference type="InterPro" id="IPR001611">
    <property type="entry name" value="Leu-rich_rpt"/>
</dbReference>
<accession>A0ABQ8AL38</accession>
<keyword evidence="2" id="KW-0732">Signal</keyword>
<dbReference type="InterPro" id="IPR032675">
    <property type="entry name" value="LRR_dom_sf"/>
</dbReference>
<dbReference type="Pfam" id="PF08263">
    <property type="entry name" value="LRRNT_2"/>
    <property type="match status" value="1"/>
</dbReference>
<evidence type="ECO:0000313" key="6">
    <source>
        <dbReference type="Proteomes" id="UP000824890"/>
    </source>
</evidence>
<dbReference type="Proteomes" id="UP000824890">
    <property type="component" value="Unassembled WGS sequence"/>
</dbReference>
<dbReference type="Pfam" id="PF00560">
    <property type="entry name" value="LRR_1"/>
    <property type="match status" value="4"/>
</dbReference>
<dbReference type="InterPro" id="IPR053211">
    <property type="entry name" value="DNA_repair-toleration"/>
</dbReference>
<evidence type="ECO:0000259" key="4">
    <source>
        <dbReference type="Pfam" id="PF08263"/>
    </source>
</evidence>
<keyword evidence="6" id="KW-1185">Reference proteome</keyword>
<evidence type="ECO:0000256" key="3">
    <source>
        <dbReference type="ARBA" id="ARBA00022737"/>
    </source>
</evidence>
<name>A0ABQ8AL38_BRANA</name>
<evidence type="ECO:0000256" key="1">
    <source>
        <dbReference type="ARBA" id="ARBA00022614"/>
    </source>
</evidence>
<comment type="caution">
    <text evidence="5">The sequence shown here is derived from an EMBL/GenBank/DDBJ whole genome shotgun (WGS) entry which is preliminary data.</text>
</comment>
<proteinExistence type="predicted"/>
<evidence type="ECO:0000313" key="5">
    <source>
        <dbReference type="EMBL" id="KAH0892821.1"/>
    </source>
</evidence>
<dbReference type="PANTHER" id="PTHR48060">
    <property type="entry name" value="DNA DAMAGE-REPAIR/TOLERATION PROTEIN DRT100"/>
    <property type="match status" value="1"/>
</dbReference>
<gene>
    <name evidence="5" type="ORF">HID58_055250</name>
</gene>
<reference evidence="5 6" key="1">
    <citation type="submission" date="2021-05" db="EMBL/GenBank/DDBJ databases">
        <title>Genome Assembly of Synthetic Allotetraploid Brassica napus Reveals Homoeologous Exchanges between Subgenomes.</title>
        <authorList>
            <person name="Davis J.T."/>
        </authorList>
    </citation>
    <scope>NUCLEOTIDE SEQUENCE [LARGE SCALE GENOMIC DNA]</scope>
    <source>
        <strain evidence="6">cv. Da-Ae</strain>
        <tissue evidence="5">Seedling</tissue>
    </source>
</reference>
<protein>
    <recommendedName>
        <fullName evidence="4">Leucine-rich repeat-containing N-terminal plant-type domain-containing protein</fullName>
    </recommendedName>
</protein>
<dbReference type="Gene3D" id="3.80.10.10">
    <property type="entry name" value="Ribonuclease Inhibitor"/>
    <property type="match status" value="1"/>
</dbReference>
<feature type="domain" description="Leucine-rich repeat-containing N-terminal plant-type" evidence="4">
    <location>
        <begin position="43"/>
        <end position="78"/>
    </location>
</feature>
<keyword evidence="1" id="KW-0433">Leucine-rich repeat</keyword>
<sequence length="214" mass="23376">MKTKVSITLMPSSRNLDSCCWTCQLETTWSQSIRGEASKFNNETDKQALVEFQSHLSENSLASWNDSFAFCKWTGVTCGRRHKRVTGLDLSGMKLSGAISPSIGNLSFLTSLSLSGNSFHGSIPLEVGKLFWLQHLNMSSNVLGGGIPVSKSNCSTLWTIDLSSNNLEHEVPSELGSLSSLVLLSLRVNNLTGKFLLDMDLTLPKSPQDSCSNR</sequence>
<evidence type="ECO:0000256" key="2">
    <source>
        <dbReference type="ARBA" id="ARBA00022729"/>
    </source>
</evidence>
<dbReference type="PANTHER" id="PTHR48060:SF21">
    <property type="entry name" value="L DOMAIN-LIKE PROTEIN"/>
    <property type="match status" value="1"/>
</dbReference>
<organism evidence="5 6">
    <name type="scientific">Brassica napus</name>
    <name type="common">Rape</name>
    <dbReference type="NCBI Taxonomy" id="3708"/>
    <lineage>
        <taxon>Eukaryota</taxon>
        <taxon>Viridiplantae</taxon>
        <taxon>Streptophyta</taxon>
        <taxon>Embryophyta</taxon>
        <taxon>Tracheophyta</taxon>
        <taxon>Spermatophyta</taxon>
        <taxon>Magnoliopsida</taxon>
        <taxon>eudicotyledons</taxon>
        <taxon>Gunneridae</taxon>
        <taxon>Pentapetalae</taxon>
        <taxon>rosids</taxon>
        <taxon>malvids</taxon>
        <taxon>Brassicales</taxon>
        <taxon>Brassicaceae</taxon>
        <taxon>Brassiceae</taxon>
        <taxon>Brassica</taxon>
    </lineage>
</organism>
<keyword evidence="3" id="KW-0677">Repeat</keyword>
<dbReference type="SUPFAM" id="SSF52058">
    <property type="entry name" value="L domain-like"/>
    <property type="match status" value="1"/>
</dbReference>
<dbReference type="InterPro" id="IPR013210">
    <property type="entry name" value="LRR_N_plant-typ"/>
</dbReference>
<dbReference type="EMBL" id="JAGKQM010000013">
    <property type="protein sequence ID" value="KAH0892821.1"/>
    <property type="molecule type" value="Genomic_DNA"/>
</dbReference>